<dbReference type="EMBL" id="JARJLG010000003">
    <property type="protein sequence ID" value="KAJ7782456.1"/>
    <property type="molecule type" value="Genomic_DNA"/>
</dbReference>
<evidence type="ECO:0000313" key="2">
    <source>
        <dbReference type="EMBL" id="KAJ7782456.1"/>
    </source>
</evidence>
<gene>
    <name evidence="2" type="ORF">DFH07DRAFT_949256</name>
</gene>
<evidence type="ECO:0000313" key="3">
    <source>
        <dbReference type="Proteomes" id="UP001215280"/>
    </source>
</evidence>
<reference evidence="2" key="1">
    <citation type="submission" date="2023-03" db="EMBL/GenBank/DDBJ databases">
        <title>Massive genome expansion in bonnet fungi (Mycena s.s.) driven by repeated elements and novel gene families across ecological guilds.</title>
        <authorList>
            <consortium name="Lawrence Berkeley National Laboratory"/>
            <person name="Harder C.B."/>
            <person name="Miyauchi S."/>
            <person name="Viragh M."/>
            <person name="Kuo A."/>
            <person name="Thoen E."/>
            <person name="Andreopoulos B."/>
            <person name="Lu D."/>
            <person name="Skrede I."/>
            <person name="Drula E."/>
            <person name="Henrissat B."/>
            <person name="Morin E."/>
            <person name="Kohler A."/>
            <person name="Barry K."/>
            <person name="LaButti K."/>
            <person name="Morin E."/>
            <person name="Salamov A."/>
            <person name="Lipzen A."/>
            <person name="Mereny Z."/>
            <person name="Hegedus B."/>
            <person name="Baldrian P."/>
            <person name="Stursova M."/>
            <person name="Weitz H."/>
            <person name="Taylor A."/>
            <person name="Grigoriev I.V."/>
            <person name="Nagy L.G."/>
            <person name="Martin F."/>
            <person name="Kauserud H."/>
        </authorList>
    </citation>
    <scope>NUCLEOTIDE SEQUENCE</scope>
    <source>
        <strain evidence="2">CBHHK188m</strain>
    </source>
</reference>
<sequence>MSGAEVIALPIAVSVLGALAPPFMRSVSHKVAPSLRFAYWEKKTTQLLEGWDRLVSSPHVPAKDSQKISGLIADYNRYAADYRANHKAMTRGQQVATVNKVHKTSKTLRVTILGASELAIAAKNQCAAEHVNLWDKYKNCPICTPVGTQANSTTGNQASNGASGPVPGTSGPAPDAPTRPPMSPIIEAKFSYTYTEIDGVISEFGSTEYRAVRPINNPAGPSRMAV</sequence>
<dbReference type="AlphaFoldDB" id="A0AAD7KCF4"/>
<feature type="compositionally biased region" description="Polar residues" evidence="1">
    <location>
        <begin position="150"/>
        <end position="162"/>
    </location>
</feature>
<name>A0AAD7KCF4_9AGAR</name>
<accession>A0AAD7KCF4</accession>
<feature type="region of interest" description="Disordered" evidence="1">
    <location>
        <begin position="150"/>
        <end position="182"/>
    </location>
</feature>
<dbReference type="Proteomes" id="UP001215280">
    <property type="component" value="Unassembled WGS sequence"/>
</dbReference>
<evidence type="ECO:0000256" key="1">
    <source>
        <dbReference type="SAM" id="MobiDB-lite"/>
    </source>
</evidence>
<keyword evidence="3" id="KW-1185">Reference proteome</keyword>
<comment type="caution">
    <text evidence="2">The sequence shown here is derived from an EMBL/GenBank/DDBJ whole genome shotgun (WGS) entry which is preliminary data.</text>
</comment>
<organism evidence="2 3">
    <name type="scientific">Mycena maculata</name>
    <dbReference type="NCBI Taxonomy" id="230809"/>
    <lineage>
        <taxon>Eukaryota</taxon>
        <taxon>Fungi</taxon>
        <taxon>Dikarya</taxon>
        <taxon>Basidiomycota</taxon>
        <taxon>Agaricomycotina</taxon>
        <taxon>Agaricomycetes</taxon>
        <taxon>Agaricomycetidae</taxon>
        <taxon>Agaricales</taxon>
        <taxon>Marasmiineae</taxon>
        <taxon>Mycenaceae</taxon>
        <taxon>Mycena</taxon>
    </lineage>
</organism>
<proteinExistence type="predicted"/>
<protein>
    <submittedName>
        <fullName evidence="2">Uncharacterized protein</fullName>
    </submittedName>
</protein>